<gene>
    <name evidence="10" type="ORF">FYJ83_05740</name>
</gene>
<dbReference type="AlphaFoldDB" id="A0A6N7XWV3"/>
<dbReference type="PANTHER" id="PTHR43394:SF1">
    <property type="entry name" value="ATP-BINDING CASSETTE SUB-FAMILY B MEMBER 10, MITOCHONDRIAL"/>
    <property type="match status" value="1"/>
</dbReference>
<evidence type="ECO:0000313" key="11">
    <source>
        <dbReference type="Proteomes" id="UP000469523"/>
    </source>
</evidence>
<feature type="transmembrane region" description="Helical" evidence="7">
    <location>
        <begin position="52"/>
        <end position="71"/>
    </location>
</feature>
<keyword evidence="5 7" id="KW-1133">Transmembrane helix</keyword>
<organism evidence="10 11">
    <name type="scientific">Tissierella pigra</name>
    <dbReference type="NCBI Taxonomy" id="2607614"/>
    <lineage>
        <taxon>Bacteria</taxon>
        <taxon>Bacillati</taxon>
        <taxon>Bacillota</taxon>
        <taxon>Tissierellia</taxon>
        <taxon>Tissierellales</taxon>
        <taxon>Tissierellaceae</taxon>
        <taxon>Tissierella</taxon>
    </lineage>
</organism>
<dbReference type="Gene3D" id="1.20.1560.10">
    <property type="entry name" value="ABC transporter type 1, transmembrane domain"/>
    <property type="match status" value="1"/>
</dbReference>
<evidence type="ECO:0000259" key="9">
    <source>
        <dbReference type="PROSITE" id="PS50929"/>
    </source>
</evidence>
<evidence type="ECO:0000256" key="2">
    <source>
        <dbReference type="ARBA" id="ARBA00022692"/>
    </source>
</evidence>
<dbReference type="InterPro" id="IPR027417">
    <property type="entry name" value="P-loop_NTPase"/>
</dbReference>
<feature type="transmembrane region" description="Helical" evidence="7">
    <location>
        <begin position="126"/>
        <end position="144"/>
    </location>
</feature>
<dbReference type="SUPFAM" id="SSF52540">
    <property type="entry name" value="P-loop containing nucleoside triphosphate hydrolases"/>
    <property type="match status" value="1"/>
</dbReference>
<keyword evidence="3" id="KW-0547">Nucleotide-binding</keyword>
<dbReference type="Proteomes" id="UP000469523">
    <property type="component" value="Unassembled WGS sequence"/>
</dbReference>
<dbReference type="GO" id="GO:0005886">
    <property type="term" value="C:plasma membrane"/>
    <property type="evidence" value="ECO:0007669"/>
    <property type="project" value="UniProtKB-SubCell"/>
</dbReference>
<dbReference type="InterPro" id="IPR003439">
    <property type="entry name" value="ABC_transporter-like_ATP-bd"/>
</dbReference>
<accession>A0A6N7XWV3</accession>
<evidence type="ECO:0000256" key="4">
    <source>
        <dbReference type="ARBA" id="ARBA00022840"/>
    </source>
</evidence>
<dbReference type="Pfam" id="PF00005">
    <property type="entry name" value="ABC_tran"/>
    <property type="match status" value="1"/>
</dbReference>
<dbReference type="EMBL" id="VUNQ01000009">
    <property type="protein sequence ID" value="MSU00965.1"/>
    <property type="molecule type" value="Genomic_DNA"/>
</dbReference>
<evidence type="ECO:0000259" key="8">
    <source>
        <dbReference type="PROSITE" id="PS50893"/>
    </source>
</evidence>
<dbReference type="InterPro" id="IPR003593">
    <property type="entry name" value="AAA+_ATPase"/>
</dbReference>
<evidence type="ECO:0000256" key="3">
    <source>
        <dbReference type="ARBA" id="ARBA00022741"/>
    </source>
</evidence>
<dbReference type="Pfam" id="PF00664">
    <property type="entry name" value="ABC_membrane"/>
    <property type="match status" value="1"/>
</dbReference>
<dbReference type="SMART" id="SM00382">
    <property type="entry name" value="AAA"/>
    <property type="match status" value="1"/>
</dbReference>
<protein>
    <submittedName>
        <fullName evidence="10">ABC transporter ATP-binding protein</fullName>
    </submittedName>
</protein>
<dbReference type="PROSITE" id="PS50893">
    <property type="entry name" value="ABC_TRANSPORTER_2"/>
    <property type="match status" value="1"/>
</dbReference>
<proteinExistence type="predicted"/>
<evidence type="ECO:0000256" key="1">
    <source>
        <dbReference type="ARBA" id="ARBA00004651"/>
    </source>
</evidence>
<feature type="transmembrane region" description="Helical" evidence="7">
    <location>
        <begin position="150"/>
        <end position="170"/>
    </location>
</feature>
<dbReference type="InterPro" id="IPR039421">
    <property type="entry name" value="Type_1_exporter"/>
</dbReference>
<keyword evidence="2 7" id="KW-0812">Transmembrane</keyword>
<dbReference type="GO" id="GO:0005524">
    <property type="term" value="F:ATP binding"/>
    <property type="evidence" value="ECO:0007669"/>
    <property type="project" value="UniProtKB-KW"/>
</dbReference>
<feature type="domain" description="ABC transmembrane type-1" evidence="9">
    <location>
        <begin position="13"/>
        <end position="294"/>
    </location>
</feature>
<evidence type="ECO:0000256" key="5">
    <source>
        <dbReference type="ARBA" id="ARBA00022989"/>
    </source>
</evidence>
<dbReference type="PANTHER" id="PTHR43394">
    <property type="entry name" value="ATP-DEPENDENT PERMEASE MDL1, MITOCHONDRIAL"/>
    <property type="match status" value="1"/>
</dbReference>
<keyword evidence="11" id="KW-1185">Reference proteome</keyword>
<dbReference type="InterPro" id="IPR011527">
    <property type="entry name" value="ABC1_TM_dom"/>
</dbReference>
<dbReference type="SUPFAM" id="SSF90123">
    <property type="entry name" value="ABC transporter transmembrane region"/>
    <property type="match status" value="1"/>
</dbReference>
<dbReference type="RefSeq" id="WP_154439386.1">
    <property type="nucleotide sequence ID" value="NZ_JAHLPJ010000001.1"/>
</dbReference>
<evidence type="ECO:0000256" key="7">
    <source>
        <dbReference type="SAM" id="Phobius"/>
    </source>
</evidence>
<dbReference type="InterPro" id="IPR017871">
    <property type="entry name" value="ABC_transporter-like_CS"/>
</dbReference>
<evidence type="ECO:0000313" key="10">
    <source>
        <dbReference type="EMBL" id="MSU00965.1"/>
    </source>
</evidence>
<dbReference type="InterPro" id="IPR036640">
    <property type="entry name" value="ABC1_TM_sf"/>
</dbReference>
<reference evidence="10 11" key="1">
    <citation type="submission" date="2019-09" db="EMBL/GenBank/DDBJ databases">
        <title>In-depth cultivation of the pig gut microbiome towards novel bacterial diversity and tailored functional studies.</title>
        <authorList>
            <person name="Wylensek D."/>
            <person name="Hitch T.C.A."/>
            <person name="Clavel T."/>
        </authorList>
    </citation>
    <scope>NUCLEOTIDE SEQUENCE [LARGE SCALE GENOMIC DNA]</scope>
    <source>
        <strain evidence="10 11">WCA3-693-APC-4?</strain>
    </source>
</reference>
<comment type="caution">
    <text evidence="10">The sequence shown here is derived from an EMBL/GenBank/DDBJ whole genome shotgun (WGS) entry which is preliminary data.</text>
</comment>
<name>A0A6N7XWV3_9FIRM</name>
<dbReference type="PROSITE" id="PS50929">
    <property type="entry name" value="ABC_TM1F"/>
    <property type="match status" value="1"/>
</dbReference>
<comment type="subcellular location">
    <subcellularLocation>
        <location evidence="1">Cell membrane</location>
        <topology evidence="1">Multi-pass membrane protein</topology>
    </subcellularLocation>
</comment>
<feature type="domain" description="ABC transporter" evidence="8">
    <location>
        <begin position="325"/>
        <end position="537"/>
    </location>
</feature>
<keyword evidence="4 10" id="KW-0067">ATP-binding</keyword>
<dbReference type="PROSITE" id="PS00211">
    <property type="entry name" value="ABC_TRANSPORTER_1"/>
    <property type="match status" value="1"/>
</dbReference>
<sequence length="537" mass="60839">MKKTIRKSMIYLILAFLVLTIGISIDGYVSISMMKIIDSALEGNMTLFKSEAVKIFILIGLSLPFSILISYTRGLYIYKSLVKTKITYMERLFAKNINEFQAENNGVYLSSMTNDMNNIEKKYLEGIYEVGNSFIGFLISFIVIASVSPWALFIGIGISVASVVLSMIVGKPLQKHEKHRAELFEGYTSYIKEVLGAFQIIKANNLNEKVKDDFYNKSKDIQYKGYTIDKIHTYTLSIQQFIVYASTFSILLISAFMAIKGSITTGAVILIINNMGRVIFPLMNLGEWFPKIFSVKSLFTKLDHSLENHEDYEETTELNNFKNTIEFQNVFFSYDNKEILNDISLNITKGEKYLVIGPSGGGKSTLLKLLRKYFNPTKGKILVDGNDLKDLKKESYFKNISNVEQQVFLFEDTLRNNIALYKDYNDDEINLAIDKAGLKDFLKALPNGLDTMIYDNGKNISGGERSRIAIARGLLNKSDIIFLDEAFASLDSNVAREIENTLLDLEGVTIVNVSHVIFEETKNRYNKVFTVKNKAVI</sequence>
<keyword evidence="6 7" id="KW-0472">Membrane</keyword>
<feature type="transmembrane region" description="Helical" evidence="7">
    <location>
        <begin position="12"/>
        <end position="32"/>
    </location>
</feature>
<dbReference type="GO" id="GO:0015421">
    <property type="term" value="F:ABC-type oligopeptide transporter activity"/>
    <property type="evidence" value="ECO:0007669"/>
    <property type="project" value="TreeGrafter"/>
</dbReference>
<dbReference type="GO" id="GO:0016887">
    <property type="term" value="F:ATP hydrolysis activity"/>
    <property type="evidence" value="ECO:0007669"/>
    <property type="project" value="InterPro"/>
</dbReference>
<evidence type="ECO:0000256" key="6">
    <source>
        <dbReference type="ARBA" id="ARBA00023136"/>
    </source>
</evidence>
<dbReference type="Gene3D" id="3.40.50.300">
    <property type="entry name" value="P-loop containing nucleotide triphosphate hydrolases"/>
    <property type="match status" value="1"/>
</dbReference>